<dbReference type="GO" id="GO:0003680">
    <property type="term" value="F:minor groove of adenine-thymine-rich DNA binding"/>
    <property type="evidence" value="ECO:0007669"/>
    <property type="project" value="UniProtKB-UniRule"/>
</dbReference>
<evidence type="ECO:0000259" key="3">
    <source>
        <dbReference type="PROSITE" id="PS51742"/>
    </source>
</evidence>
<dbReference type="EMBL" id="JAGYWB010000004">
    <property type="protein sequence ID" value="KAI0524499.1"/>
    <property type="molecule type" value="Genomic_DNA"/>
</dbReference>
<dbReference type="InterPro" id="IPR039605">
    <property type="entry name" value="AHL"/>
</dbReference>
<evidence type="ECO:0000313" key="5">
    <source>
        <dbReference type="Proteomes" id="UP000829196"/>
    </source>
</evidence>
<dbReference type="InterPro" id="IPR005175">
    <property type="entry name" value="PPC_dom"/>
</dbReference>
<keyword evidence="5" id="KW-1185">Reference proteome</keyword>
<dbReference type="SMR" id="A0A8T3BZ07"/>
<keyword evidence="1" id="KW-0238">DNA-binding</keyword>
<dbReference type="Proteomes" id="UP000829196">
    <property type="component" value="Unassembled WGS sequence"/>
</dbReference>
<dbReference type="SUPFAM" id="SSF117856">
    <property type="entry name" value="AF0104/ALDC/Ptd012-like"/>
    <property type="match status" value="1"/>
</dbReference>
<proteinExistence type="predicted"/>
<gene>
    <name evidence="4" type="ORF">KFK09_003870</name>
</gene>
<feature type="compositionally biased region" description="Polar residues" evidence="2">
    <location>
        <begin position="89"/>
        <end position="99"/>
    </location>
</feature>
<dbReference type="Pfam" id="PF03479">
    <property type="entry name" value="PCC"/>
    <property type="match status" value="1"/>
</dbReference>
<feature type="compositionally biased region" description="Low complexity" evidence="2">
    <location>
        <begin position="106"/>
        <end position="117"/>
    </location>
</feature>
<keyword evidence="1" id="KW-0804">Transcription</keyword>
<feature type="compositionally biased region" description="Basic residues" evidence="2">
    <location>
        <begin position="75"/>
        <end position="85"/>
    </location>
</feature>
<feature type="compositionally biased region" description="Low complexity" evidence="2">
    <location>
        <begin position="62"/>
        <end position="72"/>
    </location>
</feature>
<feature type="region of interest" description="Disordered" evidence="2">
    <location>
        <begin position="62"/>
        <end position="128"/>
    </location>
</feature>
<organism evidence="4 5">
    <name type="scientific">Dendrobium nobile</name>
    <name type="common">Orchid</name>
    <dbReference type="NCBI Taxonomy" id="94219"/>
    <lineage>
        <taxon>Eukaryota</taxon>
        <taxon>Viridiplantae</taxon>
        <taxon>Streptophyta</taxon>
        <taxon>Embryophyta</taxon>
        <taxon>Tracheophyta</taxon>
        <taxon>Spermatophyta</taxon>
        <taxon>Magnoliopsida</taxon>
        <taxon>Liliopsida</taxon>
        <taxon>Asparagales</taxon>
        <taxon>Orchidaceae</taxon>
        <taxon>Epidendroideae</taxon>
        <taxon>Malaxideae</taxon>
        <taxon>Dendrobiinae</taxon>
        <taxon>Dendrobium</taxon>
    </lineage>
</organism>
<dbReference type="GO" id="GO:0005634">
    <property type="term" value="C:nucleus"/>
    <property type="evidence" value="ECO:0007669"/>
    <property type="project" value="UniProtKB-SubCell"/>
</dbReference>
<dbReference type="OrthoDB" id="2017193at2759"/>
<accession>A0A8T3BZ07</accession>
<comment type="subcellular location">
    <subcellularLocation>
        <location evidence="1">Nucleus</location>
    </subcellularLocation>
</comment>
<dbReference type="PROSITE" id="PS51742">
    <property type="entry name" value="PPC"/>
    <property type="match status" value="1"/>
</dbReference>
<dbReference type="PANTHER" id="PTHR31500:SF68">
    <property type="entry name" value="AT-HOOK MOTIF NUCLEAR-LOCALIZED PROTEIN 14"/>
    <property type="match status" value="1"/>
</dbReference>
<feature type="domain" description="PPC" evidence="3">
    <location>
        <begin position="142"/>
        <end position="282"/>
    </location>
</feature>
<dbReference type="PANTHER" id="PTHR31500">
    <property type="entry name" value="AT-HOOK MOTIF NUCLEAR-LOCALIZED PROTEIN 9"/>
    <property type="match status" value="1"/>
</dbReference>
<sequence>MDGRGNSDLRSYINHLDVIDGAASFATAGKEILSTPFSSAAVDANSFAIPCAVTARSTSARRPAAAATIAAESAKRKRGRPRKYAARPSLSSLPTTAMSASAGDFSPLAQRPSLSSSSRKKEATSSNYSARNAQLTALGNTGQRFTPHVITISAGEDLVNKLVSMMQKGKRAVCVLSATGSILNPSFRQPASSSTNVTYEGMFDIISLSGALIYAKAGGTVSRTSGLGICLSGVDGRIVGGGVEGPLMAAGPVQVIAGSFLIDVKSDFGASTKTQDFTIELATETAGCTRLNSPISMESILESSRKITSSRGSDDYQNMGGGYHLFQSRPIFPSLHWDGPAH</sequence>
<protein>
    <recommendedName>
        <fullName evidence="1">AT-hook motif nuclear-localized protein</fullName>
    </recommendedName>
</protein>
<comment type="caution">
    <text evidence="4">The sequence shown here is derived from an EMBL/GenBank/DDBJ whole genome shotgun (WGS) entry which is preliminary data.</text>
</comment>
<evidence type="ECO:0000256" key="1">
    <source>
        <dbReference type="RuleBase" id="RU367031"/>
    </source>
</evidence>
<dbReference type="Gene3D" id="3.30.1330.80">
    <property type="entry name" value="Hypothetical protein, similar to alpha- acetolactate decarboxylase, domain 2"/>
    <property type="match status" value="1"/>
</dbReference>
<dbReference type="AlphaFoldDB" id="A0A8T3BZ07"/>
<keyword evidence="1" id="KW-0539">Nucleus</keyword>
<comment type="domain">
    <text evidence="1">The PPC domain mediates interactions between AHL proteins.</text>
</comment>
<reference evidence="4" key="1">
    <citation type="journal article" date="2022" name="Front. Genet.">
        <title>Chromosome-Scale Assembly of the Dendrobium nobile Genome Provides Insights Into the Molecular Mechanism of the Biosynthesis of the Medicinal Active Ingredient of Dendrobium.</title>
        <authorList>
            <person name="Xu Q."/>
            <person name="Niu S.-C."/>
            <person name="Li K.-L."/>
            <person name="Zheng P.-J."/>
            <person name="Zhang X.-J."/>
            <person name="Jia Y."/>
            <person name="Liu Y."/>
            <person name="Niu Y.-X."/>
            <person name="Yu L.-H."/>
            <person name="Chen D.-F."/>
            <person name="Zhang G.-Q."/>
        </authorList>
    </citation>
    <scope>NUCLEOTIDE SEQUENCE</scope>
    <source>
        <tissue evidence="4">Leaf</tissue>
    </source>
</reference>
<evidence type="ECO:0000313" key="4">
    <source>
        <dbReference type="EMBL" id="KAI0524499.1"/>
    </source>
</evidence>
<dbReference type="CDD" id="cd11378">
    <property type="entry name" value="DUF296"/>
    <property type="match status" value="1"/>
</dbReference>
<comment type="function">
    <text evidence="1">Transcription factor that specifically binds AT-rich DNA sequences related to the nuclear matrix attachment regions (MARs).</text>
</comment>
<name>A0A8T3BZ07_DENNO</name>
<keyword evidence="1" id="KW-0805">Transcription regulation</keyword>
<evidence type="ECO:0000256" key="2">
    <source>
        <dbReference type="SAM" id="MobiDB-lite"/>
    </source>
</evidence>